<name>A0A8S9YFZ9_APOLU</name>
<protein>
    <submittedName>
        <fullName evidence="2">Uncharacterized protein</fullName>
    </submittedName>
</protein>
<gene>
    <name evidence="2" type="ORF">GE061_001659</name>
</gene>
<accession>A0A8S9YFZ9</accession>
<dbReference type="OrthoDB" id="6589648at2759"/>
<evidence type="ECO:0000313" key="2">
    <source>
        <dbReference type="EMBL" id="KAF6217305.1"/>
    </source>
</evidence>
<dbReference type="PANTHER" id="PTHR33327">
    <property type="entry name" value="ENDONUCLEASE"/>
    <property type="match status" value="1"/>
</dbReference>
<sequence>MHIRSILAPSTDPLDNLAVMADKVFELSPPQHQVQALGTQDITGDRLSRLETHIAQLTASVAALQTSRQPRGRSDSHNFRARSATPSADKTTVCRFHRRYGVNARRCLLPCTFQVTGSAAPAEN</sequence>
<evidence type="ECO:0000256" key="1">
    <source>
        <dbReference type="SAM" id="MobiDB-lite"/>
    </source>
</evidence>
<reference evidence="2" key="1">
    <citation type="journal article" date="2021" name="Mol. Ecol. Resour.">
        <title>Apolygus lucorum genome provides insights into omnivorousness and mesophyll feeding.</title>
        <authorList>
            <person name="Liu Y."/>
            <person name="Liu H."/>
            <person name="Wang H."/>
            <person name="Huang T."/>
            <person name="Liu B."/>
            <person name="Yang B."/>
            <person name="Yin L."/>
            <person name="Li B."/>
            <person name="Zhang Y."/>
            <person name="Zhang S."/>
            <person name="Jiang F."/>
            <person name="Zhang X."/>
            <person name="Ren Y."/>
            <person name="Wang B."/>
            <person name="Wang S."/>
            <person name="Lu Y."/>
            <person name="Wu K."/>
            <person name="Fan W."/>
            <person name="Wang G."/>
        </authorList>
    </citation>
    <scope>NUCLEOTIDE SEQUENCE</scope>
    <source>
        <strain evidence="2">12Hb</strain>
    </source>
</reference>
<dbReference type="AlphaFoldDB" id="A0A8S9YFZ9"/>
<organism evidence="2 3">
    <name type="scientific">Apolygus lucorum</name>
    <name type="common">Small green plant bug</name>
    <name type="synonym">Lygocoris lucorum</name>
    <dbReference type="NCBI Taxonomy" id="248454"/>
    <lineage>
        <taxon>Eukaryota</taxon>
        <taxon>Metazoa</taxon>
        <taxon>Ecdysozoa</taxon>
        <taxon>Arthropoda</taxon>
        <taxon>Hexapoda</taxon>
        <taxon>Insecta</taxon>
        <taxon>Pterygota</taxon>
        <taxon>Neoptera</taxon>
        <taxon>Paraneoptera</taxon>
        <taxon>Hemiptera</taxon>
        <taxon>Heteroptera</taxon>
        <taxon>Panheteroptera</taxon>
        <taxon>Cimicomorpha</taxon>
        <taxon>Miridae</taxon>
        <taxon>Mirini</taxon>
        <taxon>Apolygus</taxon>
    </lineage>
</organism>
<dbReference type="PANTHER" id="PTHR33327:SF3">
    <property type="entry name" value="RNA-DIRECTED DNA POLYMERASE"/>
    <property type="match status" value="1"/>
</dbReference>
<dbReference type="EMBL" id="WIXP02000001">
    <property type="protein sequence ID" value="KAF6217305.1"/>
    <property type="molecule type" value="Genomic_DNA"/>
</dbReference>
<feature type="region of interest" description="Disordered" evidence="1">
    <location>
        <begin position="66"/>
        <end position="87"/>
    </location>
</feature>
<dbReference type="Proteomes" id="UP000466442">
    <property type="component" value="Linkage Group LG1"/>
</dbReference>
<evidence type="ECO:0000313" key="3">
    <source>
        <dbReference type="Proteomes" id="UP000466442"/>
    </source>
</evidence>
<comment type="caution">
    <text evidence="2">The sequence shown here is derived from an EMBL/GenBank/DDBJ whole genome shotgun (WGS) entry which is preliminary data.</text>
</comment>
<keyword evidence="3" id="KW-1185">Reference proteome</keyword>
<proteinExistence type="predicted"/>